<reference evidence="1" key="1">
    <citation type="submission" date="2013-11" db="EMBL/GenBank/DDBJ databases">
        <title>Genome sequence of the fusiform rust pathogen reveals effectors for host alternation and coevolution with pine.</title>
        <authorList>
            <consortium name="DOE Joint Genome Institute"/>
            <person name="Smith K."/>
            <person name="Pendleton A."/>
            <person name="Kubisiak T."/>
            <person name="Anderson C."/>
            <person name="Salamov A."/>
            <person name="Aerts A."/>
            <person name="Riley R."/>
            <person name="Clum A."/>
            <person name="Lindquist E."/>
            <person name="Ence D."/>
            <person name="Campbell M."/>
            <person name="Kronenberg Z."/>
            <person name="Feau N."/>
            <person name="Dhillon B."/>
            <person name="Hamelin R."/>
            <person name="Burleigh J."/>
            <person name="Smith J."/>
            <person name="Yandell M."/>
            <person name="Nelson C."/>
            <person name="Grigoriev I."/>
            <person name="Davis J."/>
        </authorList>
    </citation>
    <scope>NUCLEOTIDE SEQUENCE</scope>
    <source>
        <strain evidence="1">G11</strain>
    </source>
</reference>
<dbReference type="EMBL" id="MU167210">
    <property type="protein sequence ID" value="KAG0151912.1"/>
    <property type="molecule type" value="Genomic_DNA"/>
</dbReference>
<comment type="caution">
    <text evidence="1">The sequence shown here is derived from an EMBL/GenBank/DDBJ whole genome shotgun (WGS) entry which is preliminary data.</text>
</comment>
<dbReference type="AlphaFoldDB" id="A0A9P6TGX2"/>
<name>A0A9P6TGX2_9BASI</name>
<dbReference type="Proteomes" id="UP000886653">
    <property type="component" value="Unassembled WGS sequence"/>
</dbReference>
<protein>
    <submittedName>
        <fullName evidence="1">Uncharacterized protein</fullName>
    </submittedName>
</protein>
<organism evidence="1 2">
    <name type="scientific">Cronartium quercuum f. sp. fusiforme G11</name>
    <dbReference type="NCBI Taxonomy" id="708437"/>
    <lineage>
        <taxon>Eukaryota</taxon>
        <taxon>Fungi</taxon>
        <taxon>Dikarya</taxon>
        <taxon>Basidiomycota</taxon>
        <taxon>Pucciniomycotina</taxon>
        <taxon>Pucciniomycetes</taxon>
        <taxon>Pucciniales</taxon>
        <taxon>Coleosporiaceae</taxon>
        <taxon>Cronartium</taxon>
    </lineage>
</organism>
<gene>
    <name evidence="1" type="ORF">CROQUDRAFT_129731</name>
</gene>
<evidence type="ECO:0000313" key="1">
    <source>
        <dbReference type="EMBL" id="KAG0151912.1"/>
    </source>
</evidence>
<accession>A0A9P6TGX2</accession>
<sequence>MANVLSPPLFCLTHASLSHFKYMFGVNRRSVSSNKSGTTEWNYTDPDCGQEEVRRSTVLQRPSLLSTEIIDSYNQVANSLSKLSYLPLGTRSYGRYEVRALYTREGMKLCFHPTDEEKQCRARKDA</sequence>
<evidence type="ECO:0000313" key="2">
    <source>
        <dbReference type="Proteomes" id="UP000886653"/>
    </source>
</evidence>
<keyword evidence="2" id="KW-1185">Reference proteome</keyword>
<proteinExistence type="predicted"/>